<gene>
    <name evidence="1" type="ORF">CSSPJE1EN1_LOCUS28497</name>
</gene>
<keyword evidence="2" id="KW-1185">Reference proteome</keyword>
<comment type="caution">
    <text evidence="1">The sequence shown here is derived from an EMBL/GenBank/DDBJ whole genome shotgun (WGS) entry which is preliminary data.</text>
</comment>
<name>A0ABP0VFA4_9BRYO</name>
<protein>
    <submittedName>
        <fullName evidence="1">Uncharacterized protein</fullName>
    </submittedName>
</protein>
<sequence length="299" mass="30885">MDAIMSSIQGIKGTTYWYSTSSSGSLESLREDLGNTVITGSGNISHGIIPNSIPILSTTGNTTPSSNQLTSLASTTGLANGDYIFGVGIPAKTVIQSISGSTVTMSQNATATGTGDYIKLASDTDAGYYKIQSVDSLTQVTLVNNFSGTSTGPAGAIAAYAFGSYAASPSPRSVPEVQLITVGSEATITQNSYFFLNSSGNARLYYVWFNLNGTGTDPMPAYTNASVEVNLTTGMTSTQVAAALTAALNSTFNGDFIAVQQPTPNEVLVTNSSAGVTEAGSNFDVLLPLLLLSLRLELV</sequence>
<proteinExistence type="predicted"/>
<reference evidence="1" key="1">
    <citation type="submission" date="2024-02" db="EMBL/GenBank/DDBJ databases">
        <authorList>
            <consortium name="ELIXIR-Norway"/>
            <consortium name="Elixir Norway"/>
        </authorList>
    </citation>
    <scope>NUCLEOTIDE SEQUENCE</scope>
</reference>
<dbReference type="Proteomes" id="UP001497444">
    <property type="component" value="Unassembled WGS sequence"/>
</dbReference>
<dbReference type="EMBL" id="CAXAQS010000779">
    <property type="protein sequence ID" value="CAK9253119.1"/>
    <property type="molecule type" value="Genomic_DNA"/>
</dbReference>
<evidence type="ECO:0000313" key="2">
    <source>
        <dbReference type="Proteomes" id="UP001497444"/>
    </source>
</evidence>
<accession>A0ABP0VFA4</accession>
<organism evidence="1 2">
    <name type="scientific">Sphagnum jensenii</name>
    <dbReference type="NCBI Taxonomy" id="128206"/>
    <lineage>
        <taxon>Eukaryota</taxon>
        <taxon>Viridiplantae</taxon>
        <taxon>Streptophyta</taxon>
        <taxon>Embryophyta</taxon>
        <taxon>Bryophyta</taxon>
        <taxon>Sphagnophytina</taxon>
        <taxon>Sphagnopsida</taxon>
        <taxon>Sphagnales</taxon>
        <taxon>Sphagnaceae</taxon>
        <taxon>Sphagnum</taxon>
    </lineage>
</organism>
<evidence type="ECO:0000313" key="1">
    <source>
        <dbReference type="EMBL" id="CAK9253119.1"/>
    </source>
</evidence>